<keyword evidence="3" id="KW-1185">Reference proteome</keyword>
<accession>A0ABR6IQK6</accession>
<evidence type="ECO:0000256" key="1">
    <source>
        <dbReference type="SAM" id="Phobius"/>
    </source>
</evidence>
<keyword evidence="1" id="KW-0812">Transmembrane</keyword>
<gene>
    <name evidence="2" type="ORF">GGD56_003889</name>
</gene>
<sequence>MERNWKFWTKDAGKRFKERFTKDNAVSSIAISLFSVFIGPAAMQSWPSLLTGSAGFLFVWIAIFFLYLLTAPYRTEREAHDTLKSSDAFKAYQRAIDILGIESSFTLSEAACLLARQEIVRSDPKGVASFFITRIKQAIVDGSIGSNVPKSTIDLIKAQRMMAGFGGQTQVAELPDDAMISKKTLLALSAKYDVPLL</sequence>
<dbReference type="Proteomes" id="UP000551353">
    <property type="component" value="Unassembled WGS sequence"/>
</dbReference>
<feature type="transmembrane region" description="Helical" evidence="1">
    <location>
        <begin position="49"/>
        <end position="69"/>
    </location>
</feature>
<name>A0ABR6IQK6_9HYPH</name>
<dbReference type="EMBL" id="JACIFX010000004">
    <property type="protein sequence ID" value="MBB4230038.1"/>
    <property type="molecule type" value="Genomic_DNA"/>
</dbReference>
<organism evidence="2 3">
    <name type="scientific">Rhizobium mongolense</name>
    <dbReference type="NCBI Taxonomy" id="57676"/>
    <lineage>
        <taxon>Bacteria</taxon>
        <taxon>Pseudomonadati</taxon>
        <taxon>Pseudomonadota</taxon>
        <taxon>Alphaproteobacteria</taxon>
        <taxon>Hyphomicrobiales</taxon>
        <taxon>Rhizobiaceae</taxon>
        <taxon>Rhizobium/Agrobacterium group</taxon>
        <taxon>Rhizobium</taxon>
    </lineage>
</organism>
<protein>
    <submittedName>
        <fullName evidence="2">Uncharacterized protein</fullName>
    </submittedName>
</protein>
<reference evidence="2 3" key="1">
    <citation type="submission" date="2020-08" db="EMBL/GenBank/DDBJ databases">
        <title>Genomic Encyclopedia of Type Strains, Phase IV (KMG-V): Genome sequencing to study the core and pangenomes of soil and plant-associated prokaryotes.</title>
        <authorList>
            <person name="Whitman W."/>
        </authorList>
    </citation>
    <scope>NUCLEOTIDE SEQUENCE [LARGE SCALE GENOMIC DNA]</scope>
    <source>
        <strain evidence="2 3">SEMIA 4087</strain>
    </source>
</reference>
<evidence type="ECO:0000313" key="2">
    <source>
        <dbReference type="EMBL" id="MBB4230038.1"/>
    </source>
</evidence>
<feature type="transmembrane region" description="Helical" evidence="1">
    <location>
        <begin position="24"/>
        <end position="43"/>
    </location>
</feature>
<keyword evidence="1" id="KW-1133">Transmembrane helix</keyword>
<evidence type="ECO:0000313" key="3">
    <source>
        <dbReference type="Proteomes" id="UP000551353"/>
    </source>
</evidence>
<proteinExistence type="predicted"/>
<comment type="caution">
    <text evidence="2">The sequence shown here is derived from an EMBL/GenBank/DDBJ whole genome shotgun (WGS) entry which is preliminary data.</text>
</comment>
<keyword evidence="1" id="KW-0472">Membrane</keyword>
<dbReference type="RefSeq" id="WP_022717911.1">
    <property type="nucleotide sequence ID" value="NZ_JACIFX010000004.1"/>
</dbReference>